<reference evidence="2 3" key="1">
    <citation type="submission" date="2024-02" db="EMBL/GenBank/DDBJ databases">
        <authorList>
            <person name="Chen Y."/>
            <person name="Shah S."/>
            <person name="Dougan E. K."/>
            <person name="Thang M."/>
            <person name="Chan C."/>
        </authorList>
    </citation>
    <scope>NUCLEOTIDE SEQUENCE [LARGE SCALE GENOMIC DNA]</scope>
</reference>
<feature type="non-terminal residue" evidence="2">
    <location>
        <position position="1"/>
    </location>
</feature>
<evidence type="ECO:0000313" key="3">
    <source>
        <dbReference type="Proteomes" id="UP001642464"/>
    </source>
</evidence>
<sequence>VDRDSPMAGALNPVENTGDPADWDQLNAEIKIDVPENLVAYNYQKGGFEKLLTHADGHPFTTFGLNVAGSKYGHFDDFVDFTKIGNTKFENFQEVFMEEAAHDSSKACAVFIGDDGQGDCTPASEKMRHFVKPGTQQLALKAAFIHSLTCTDKPFCNAAEATPGAAPRILFKTYLDAAR</sequence>
<name>A0ABP0IFM0_9DINO</name>
<feature type="region of interest" description="Disordered" evidence="1">
    <location>
        <begin position="1"/>
        <end position="22"/>
    </location>
</feature>
<keyword evidence="3" id="KW-1185">Reference proteome</keyword>
<dbReference type="Proteomes" id="UP001642464">
    <property type="component" value="Unassembled WGS sequence"/>
</dbReference>
<dbReference type="EMBL" id="CAXAMM010003627">
    <property type="protein sequence ID" value="CAK9000701.1"/>
    <property type="molecule type" value="Genomic_DNA"/>
</dbReference>
<protein>
    <recommendedName>
        <fullName evidence="4">Subtilisin</fullName>
    </recommendedName>
</protein>
<organism evidence="2 3">
    <name type="scientific">Durusdinium trenchii</name>
    <dbReference type="NCBI Taxonomy" id="1381693"/>
    <lineage>
        <taxon>Eukaryota</taxon>
        <taxon>Sar</taxon>
        <taxon>Alveolata</taxon>
        <taxon>Dinophyceae</taxon>
        <taxon>Suessiales</taxon>
        <taxon>Symbiodiniaceae</taxon>
        <taxon>Durusdinium</taxon>
    </lineage>
</organism>
<evidence type="ECO:0008006" key="4">
    <source>
        <dbReference type="Google" id="ProtNLM"/>
    </source>
</evidence>
<gene>
    <name evidence="2" type="ORF">SCF082_LOCUS6613</name>
</gene>
<evidence type="ECO:0000313" key="2">
    <source>
        <dbReference type="EMBL" id="CAK9000701.1"/>
    </source>
</evidence>
<accession>A0ABP0IFM0</accession>
<comment type="caution">
    <text evidence="2">The sequence shown here is derived from an EMBL/GenBank/DDBJ whole genome shotgun (WGS) entry which is preliminary data.</text>
</comment>
<proteinExistence type="predicted"/>
<evidence type="ECO:0000256" key="1">
    <source>
        <dbReference type="SAM" id="MobiDB-lite"/>
    </source>
</evidence>
<feature type="non-terminal residue" evidence="2">
    <location>
        <position position="179"/>
    </location>
</feature>